<sequence>MFYRQTNQIDFVNHYPSLIQPLLSFRLKMLVHLSFILFLPYISTIDIIQVRVSTDSSNSWIVRNEHEGFIIDCGCYWQHGEILARKWRENFPNEKLPAFIFLTHTHSDNILGLPSFLNELNITQVPVYVSSVGALNEMNYWLEIWQEINPFESSTLLDKRQSPNQFRYNEHIKVLDHPLTMFDDEKIHIISNFPAAESIHSSMVYVPTVRALFTGDLVAVNSHLFVSPSDAYSDSDNHVCNWIGVLQSLSCAFPSSTRLYPAHGDGQSSMSFIETIDANIRWLTYMRALVFNSCNTTFVMRILEDVFRNYSNIEQSRASLANRIPDSAISLGCKCSRNAPNTCGGLQPPACQFVPKNRTLSTRTTALSIGCVHQQIPASSVHLRIDYIFLFIILSTNIF</sequence>
<name>A0A816D1J4_ADIRI</name>
<keyword evidence="3" id="KW-1185">Reference proteome</keyword>
<dbReference type="InterPro" id="IPR001279">
    <property type="entry name" value="Metallo-B-lactamas"/>
</dbReference>
<reference evidence="2" key="1">
    <citation type="submission" date="2021-02" db="EMBL/GenBank/DDBJ databases">
        <authorList>
            <person name="Nowell W R."/>
        </authorList>
    </citation>
    <scope>NUCLEOTIDE SEQUENCE</scope>
</reference>
<dbReference type="CDD" id="cd06262">
    <property type="entry name" value="metallo-hydrolase-like_MBL-fold"/>
    <property type="match status" value="1"/>
</dbReference>
<dbReference type="Pfam" id="PF00753">
    <property type="entry name" value="Lactamase_B"/>
    <property type="match status" value="1"/>
</dbReference>
<dbReference type="Proteomes" id="UP000663828">
    <property type="component" value="Unassembled WGS sequence"/>
</dbReference>
<organism evidence="2 3">
    <name type="scientific">Adineta ricciae</name>
    <name type="common">Rotifer</name>
    <dbReference type="NCBI Taxonomy" id="249248"/>
    <lineage>
        <taxon>Eukaryota</taxon>
        <taxon>Metazoa</taxon>
        <taxon>Spiralia</taxon>
        <taxon>Gnathifera</taxon>
        <taxon>Rotifera</taxon>
        <taxon>Eurotatoria</taxon>
        <taxon>Bdelloidea</taxon>
        <taxon>Adinetida</taxon>
        <taxon>Adinetidae</taxon>
        <taxon>Adineta</taxon>
    </lineage>
</organism>
<dbReference type="SUPFAM" id="SSF56281">
    <property type="entry name" value="Metallo-hydrolase/oxidoreductase"/>
    <property type="match status" value="1"/>
</dbReference>
<dbReference type="SMART" id="SM00849">
    <property type="entry name" value="Lactamase_B"/>
    <property type="match status" value="1"/>
</dbReference>
<dbReference type="InterPro" id="IPR036866">
    <property type="entry name" value="RibonucZ/Hydroxyglut_hydro"/>
</dbReference>
<protein>
    <recommendedName>
        <fullName evidence="1">Metallo-beta-lactamase domain-containing protein</fullName>
    </recommendedName>
</protein>
<evidence type="ECO:0000313" key="3">
    <source>
        <dbReference type="Proteomes" id="UP000663828"/>
    </source>
</evidence>
<comment type="caution">
    <text evidence="2">The sequence shown here is derived from an EMBL/GenBank/DDBJ whole genome shotgun (WGS) entry which is preliminary data.</text>
</comment>
<proteinExistence type="predicted"/>
<evidence type="ECO:0000259" key="1">
    <source>
        <dbReference type="SMART" id="SM00849"/>
    </source>
</evidence>
<dbReference type="EMBL" id="CAJNOR010008287">
    <property type="protein sequence ID" value="CAF1631176.1"/>
    <property type="molecule type" value="Genomic_DNA"/>
</dbReference>
<evidence type="ECO:0000313" key="2">
    <source>
        <dbReference type="EMBL" id="CAF1631176.1"/>
    </source>
</evidence>
<gene>
    <name evidence="2" type="ORF">XAT740_LOCUS51678</name>
</gene>
<dbReference type="Gene3D" id="3.60.15.10">
    <property type="entry name" value="Ribonuclease Z/Hydroxyacylglutathione hydrolase-like"/>
    <property type="match status" value="1"/>
</dbReference>
<feature type="domain" description="Metallo-beta-lactamase" evidence="1">
    <location>
        <begin position="56"/>
        <end position="263"/>
    </location>
</feature>
<dbReference type="AlphaFoldDB" id="A0A816D1J4"/>
<accession>A0A816D1J4</accession>